<proteinExistence type="predicted"/>
<dbReference type="InterPro" id="IPR004007">
    <property type="entry name" value="DhaL_dom"/>
</dbReference>
<dbReference type="GO" id="GO:0005524">
    <property type="term" value="F:ATP binding"/>
    <property type="evidence" value="ECO:0007669"/>
    <property type="project" value="UniProtKB-KW"/>
</dbReference>
<dbReference type="OrthoDB" id="9806345at2"/>
<dbReference type="Proteomes" id="UP000269198">
    <property type="component" value="Unassembled WGS sequence"/>
</dbReference>
<reference evidence="8 9" key="1">
    <citation type="submission" date="2018-11" db="EMBL/GenBank/DDBJ databases">
        <title>The genome draft of YIM 96095.</title>
        <authorList>
            <person name="Tang S.-K."/>
            <person name="Chunyu W.-X."/>
            <person name="Feng Y.-Z."/>
        </authorList>
    </citation>
    <scope>NUCLEOTIDE SEQUENCE [LARGE SCALE GENOMIC DNA]</scope>
    <source>
        <strain evidence="8 9">YIM 96095</strain>
    </source>
</reference>
<dbReference type="FunFam" id="3.40.50.10440:FF:000001">
    <property type="entry name" value="Dihydroxyacetone kinase, DhaK subunit"/>
    <property type="match status" value="1"/>
</dbReference>
<dbReference type="NCBIfam" id="NF011049">
    <property type="entry name" value="PRK14479.1"/>
    <property type="match status" value="1"/>
</dbReference>
<dbReference type="SUPFAM" id="SSF101473">
    <property type="entry name" value="DhaL-like"/>
    <property type="match status" value="1"/>
</dbReference>
<dbReference type="GO" id="GO:0004371">
    <property type="term" value="F:glycerone kinase activity"/>
    <property type="evidence" value="ECO:0007669"/>
    <property type="project" value="InterPro"/>
</dbReference>
<evidence type="ECO:0000256" key="2">
    <source>
        <dbReference type="ARBA" id="ARBA00022741"/>
    </source>
</evidence>
<feature type="domain" description="DhaL" evidence="6">
    <location>
        <begin position="361"/>
        <end position="573"/>
    </location>
</feature>
<evidence type="ECO:0000259" key="7">
    <source>
        <dbReference type="PROSITE" id="PS51481"/>
    </source>
</evidence>
<evidence type="ECO:0000256" key="1">
    <source>
        <dbReference type="ARBA" id="ARBA00022679"/>
    </source>
</evidence>
<keyword evidence="2" id="KW-0547">Nucleotide-binding</keyword>
<dbReference type="Pfam" id="PF02734">
    <property type="entry name" value="Dak2"/>
    <property type="match status" value="1"/>
</dbReference>
<dbReference type="InterPro" id="IPR036117">
    <property type="entry name" value="DhaL_dom_sf"/>
</dbReference>
<evidence type="ECO:0000256" key="3">
    <source>
        <dbReference type="ARBA" id="ARBA00022777"/>
    </source>
</evidence>
<dbReference type="SUPFAM" id="SSF82549">
    <property type="entry name" value="DAK1/DegV-like"/>
    <property type="match status" value="1"/>
</dbReference>
<dbReference type="EMBL" id="RJMB01000017">
    <property type="protein sequence ID" value="RNL83354.1"/>
    <property type="molecule type" value="Genomic_DNA"/>
</dbReference>
<dbReference type="GO" id="GO:0019563">
    <property type="term" value="P:glycerol catabolic process"/>
    <property type="evidence" value="ECO:0007669"/>
    <property type="project" value="TreeGrafter"/>
</dbReference>
<keyword evidence="1" id="KW-0808">Transferase</keyword>
<gene>
    <name evidence="8" type="ORF">EFW17_16655</name>
</gene>
<dbReference type="PANTHER" id="PTHR28629">
    <property type="entry name" value="TRIOKINASE/FMN CYCLASE"/>
    <property type="match status" value="1"/>
</dbReference>
<dbReference type="Gene3D" id="3.40.50.10440">
    <property type="entry name" value="Dihydroxyacetone kinase, domain 1"/>
    <property type="match status" value="1"/>
</dbReference>
<sequence length="592" mass="59653">MSATTDAATFKSSWVEGLVSSYSRLVAPVPDAHGVMSARSPEQGRVSVVIGGGCGHYPAFAGLVGPGLADAAVIGDVFTSPSAEQVYRTTRAVDGGAGVLFSFGNYTGDVMHFGLAARRLAAEGIDSRTILVTDDVASGSTRNTGARRGVAGGFFVFKIAAAAAARGYDLDGVARVAARANAMTRTFGAAFDGCTLPGQREPLFTVPEGTMELGLGIHGEPGLRRVPAQDPAGLADVLVDTLLPELPTGTSGRTAVLLNGLGQTPYEDLFICYGQVHRRLAQAGLTPHLPEVGEFVTSLDMAGLSLSLLVLDDELADLYEEPCQTPAFTSTPPASGTVHGPPPRAVADTAPRTGEAPKSGGVAAAALAAALAAVEAHERELGRLDAVAGDGDHGRGMVRGLSAAVAAARSADTVSITDTGDTADTAGRALLLAGTALADAAGGASGALYGLLLTEIGGVLLEAGPAPVTTELLAPAVDAAFHAVRELGGGAVGEKTMLDALAPFSETLSEHARDGTPLADAWPLAAAAATTAARATADMPAKRGRAARLGERGQGHADPGATSLALMVTAVADVLNGHHPATTDSSSVPESR</sequence>
<comment type="caution">
    <text evidence="8">The sequence shown here is derived from an EMBL/GenBank/DDBJ whole genome shotgun (WGS) entry which is preliminary data.</text>
</comment>
<dbReference type="RefSeq" id="WP_123202321.1">
    <property type="nucleotide sequence ID" value="NZ_RJMB01000017.1"/>
</dbReference>
<evidence type="ECO:0000256" key="5">
    <source>
        <dbReference type="SAM" id="MobiDB-lite"/>
    </source>
</evidence>
<protein>
    <submittedName>
        <fullName evidence="8">DAK2 domain-containing protein</fullName>
    </submittedName>
</protein>
<dbReference type="PROSITE" id="PS51481">
    <property type="entry name" value="DHAK"/>
    <property type="match status" value="1"/>
</dbReference>
<dbReference type="PANTHER" id="PTHR28629:SF4">
    <property type="entry name" value="TRIOKINASE_FMN CYCLASE"/>
    <property type="match status" value="1"/>
</dbReference>
<dbReference type="Gene3D" id="3.30.1180.20">
    <property type="entry name" value="Dihydroxyacetone kinase, domain 2"/>
    <property type="match status" value="1"/>
</dbReference>
<evidence type="ECO:0000313" key="9">
    <source>
        <dbReference type="Proteomes" id="UP000269198"/>
    </source>
</evidence>
<evidence type="ECO:0000313" key="8">
    <source>
        <dbReference type="EMBL" id="RNL83354.1"/>
    </source>
</evidence>
<keyword evidence="4" id="KW-0067">ATP-binding</keyword>
<dbReference type="PROSITE" id="PS51480">
    <property type="entry name" value="DHAL"/>
    <property type="match status" value="1"/>
</dbReference>
<evidence type="ECO:0000256" key="4">
    <source>
        <dbReference type="ARBA" id="ARBA00022840"/>
    </source>
</evidence>
<accession>A0A3N0E689</accession>
<dbReference type="SMART" id="SM01120">
    <property type="entry name" value="Dak2"/>
    <property type="match status" value="1"/>
</dbReference>
<dbReference type="Gene3D" id="1.25.40.340">
    <property type="match status" value="1"/>
</dbReference>
<dbReference type="Pfam" id="PF02733">
    <property type="entry name" value="Dak1"/>
    <property type="match status" value="1"/>
</dbReference>
<organism evidence="8 9">
    <name type="scientific">Halostreptopolyspora alba</name>
    <dbReference type="NCBI Taxonomy" id="2487137"/>
    <lineage>
        <taxon>Bacteria</taxon>
        <taxon>Bacillati</taxon>
        <taxon>Actinomycetota</taxon>
        <taxon>Actinomycetes</taxon>
        <taxon>Streptosporangiales</taxon>
        <taxon>Nocardiopsidaceae</taxon>
        <taxon>Halostreptopolyspora</taxon>
    </lineage>
</organism>
<name>A0A3N0E689_9ACTN</name>
<feature type="domain" description="DhaK" evidence="7">
    <location>
        <begin position="6"/>
        <end position="328"/>
    </location>
</feature>
<dbReference type="InterPro" id="IPR050861">
    <property type="entry name" value="Dihydroxyacetone_Kinase"/>
</dbReference>
<evidence type="ECO:0000259" key="6">
    <source>
        <dbReference type="PROSITE" id="PS51480"/>
    </source>
</evidence>
<dbReference type="FunFam" id="1.25.40.340:FF:000002">
    <property type="entry name" value="Dihydroxyacetone kinase, L subunit"/>
    <property type="match status" value="1"/>
</dbReference>
<dbReference type="InterPro" id="IPR004006">
    <property type="entry name" value="DhaK_dom"/>
</dbReference>
<dbReference type="GO" id="GO:0005829">
    <property type="term" value="C:cytosol"/>
    <property type="evidence" value="ECO:0007669"/>
    <property type="project" value="TreeGrafter"/>
</dbReference>
<feature type="region of interest" description="Disordered" evidence="5">
    <location>
        <begin position="326"/>
        <end position="345"/>
    </location>
</feature>
<dbReference type="AlphaFoldDB" id="A0A3N0E689"/>
<keyword evidence="9" id="KW-1185">Reference proteome</keyword>
<keyword evidence="3" id="KW-0418">Kinase</keyword>